<dbReference type="KEGG" id="samy:DB32_000650"/>
<protein>
    <submittedName>
        <fullName evidence="3">Uncharacterized protein</fullName>
    </submittedName>
</protein>
<proteinExistence type="predicted"/>
<sequence>MLDDGKKGRLALATVAWSVALAITSIASAQVEGEGGQPSEPPGVVMETPPPPGSYPTAITPRELMGADAPPRDFVRPRAGFSLLGGYTVSEPEGWMMGASARLGVQIGDWFSVYYQPTALYASLQTARDRQDGAFTFWSSFLVEATLADWVSVGVGPSVDIWTGCDEGVLADTQIDAPVGCTADEPFFGLHGRVALNIPTYASGDRNAIQVSFEVHPTWFGDGFETVAFLGGLGFDTM</sequence>
<feature type="chain" id="PRO_5002512369" evidence="2">
    <location>
        <begin position="30"/>
        <end position="238"/>
    </location>
</feature>
<feature type="signal peptide" evidence="2">
    <location>
        <begin position="1"/>
        <end position="29"/>
    </location>
</feature>
<evidence type="ECO:0000256" key="1">
    <source>
        <dbReference type="SAM" id="MobiDB-lite"/>
    </source>
</evidence>
<evidence type="ECO:0000313" key="3">
    <source>
        <dbReference type="EMBL" id="AKF03501.1"/>
    </source>
</evidence>
<keyword evidence="2" id="KW-0732">Signal</keyword>
<name>A0A0F6YFD7_9BACT</name>
<accession>A0A0F6YFD7</accession>
<reference evidence="3 4" key="1">
    <citation type="submission" date="2015-03" db="EMBL/GenBank/DDBJ databases">
        <title>Genome assembly of Sandaracinus amylolyticus DSM 53668.</title>
        <authorList>
            <person name="Sharma G."/>
            <person name="Subramanian S."/>
        </authorList>
    </citation>
    <scope>NUCLEOTIDE SEQUENCE [LARGE SCALE GENOMIC DNA]</scope>
    <source>
        <strain evidence="3 4">DSM 53668</strain>
    </source>
</reference>
<evidence type="ECO:0000313" key="4">
    <source>
        <dbReference type="Proteomes" id="UP000034883"/>
    </source>
</evidence>
<dbReference type="EMBL" id="CP011125">
    <property type="protein sequence ID" value="AKF03501.1"/>
    <property type="molecule type" value="Genomic_DNA"/>
</dbReference>
<gene>
    <name evidence="3" type="ORF">DB32_000650</name>
</gene>
<organism evidence="3 4">
    <name type="scientific">Sandaracinus amylolyticus</name>
    <dbReference type="NCBI Taxonomy" id="927083"/>
    <lineage>
        <taxon>Bacteria</taxon>
        <taxon>Pseudomonadati</taxon>
        <taxon>Myxococcota</taxon>
        <taxon>Polyangia</taxon>
        <taxon>Polyangiales</taxon>
        <taxon>Sandaracinaceae</taxon>
        <taxon>Sandaracinus</taxon>
    </lineage>
</organism>
<feature type="region of interest" description="Disordered" evidence="1">
    <location>
        <begin position="32"/>
        <end position="53"/>
    </location>
</feature>
<dbReference type="AlphaFoldDB" id="A0A0F6YFD7"/>
<dbReference type="RefSeq" id="WP_053230955.1">
    <property type="nucleotide sequence ID" value="NZ_CP011125.1"/>
</dbReference>
<keyword evidence="4" id="KW-1185">Reference proteome</keyword>
<dbReference type="STRING" id="927083.DB32_000650"/>
<evidence type="ECO:0000256" key="2">
    <source>
        <dbReference type="SAM" id="SignalP"/>
    </source>
</evidence>
<dbReference type="Proteomes" id="UP000034883">
    <property type="component" value="Chromosome"/>
</dbReference>